<dbReference type="InterPro" id="IPR050834">
    <property type="entry name" value="Glycosyltransf_2"/>
</dbReference>
<dbReference type="PANTHER" id="PTHR43685">
    <property type="entry name" value="GLYCOSYLTRANSFERASE"/>
    <property type="match status" value="1"/>
</dbReference>
<dbReference type="RefSeq" id="WP_073376160.1">
    <property type="nucleotide sequence ID" value="NZ_FQXS01000013.1"/>
</dbReference>
<evidence type="ECO:0000259" key="1">
    <source>
        <dbReference type="Pfam" id="PF00534"/>
    </source>
</evidence>
<keyword evidence="5" id="KW-1185">Reference proteome</keyword>
<evidence type="ECO:0000259" key="3">
    <source>
        <dbReference type="Pfam" id="PF13439"/>
    </source>
</evidence>
<dbReference type="PANTHER" id="PTHR43685:SF2">
    <property type="entry name" value="GLYCOSYLTRANSFERASE 2-LIKE DOMAIN-CONTAINING PROTEIN"/>
    <property type="match status" value="1"/>
</dbReference>
<dbReference type="SUPFAM" id="SSF53448">
    <property type="entry name" value="Nucleotide-diphospho-sugar transferases"/>
    <property type="match status" value="1"/>
</dbReference>
<name>A0A1M5WI64_9BACT</name>
<dbReference type="SUPFAM" id="SSF53756">
    <property type="entry name" value="UDP-Glycosyltransferase/glycogen phosphorylase"/>
    <property type="match status" value="1"/>
</dbReference>
<dbReference type="EMBL" id="FQXS01000013">
    <property type="protein sequence ID" value="SHH87220.1"/>
    <property type="molecule type" value="Genomic_DNA"/>
</dbReference>
<evidence type="ECO:0000313" key="5">
    <source>
        <dbReference type="Proteomes" id="UP000184139"/>
    </source>
</evidence>
<dbReference type="Proteomes" id="UP000184139">
    <property type="component" value="Unassembled WGS sequence"/>
</dbReference>
<dbReference type="Gene3D" id="3.40.50.2000">
    <property type="entry name" value="Glycogen Phosphorylase B"/>
    <property type="match status" value="2"/>
</dbReference>
<feature type="domain" description="Glycosyltransferase 2-like" evidence="2">
    <location>
        <begin position="410"/>
        <end position="532"/>
    </location>
</feature>
<dbReference type="Pfam" id="PF00534">
    <property type="entry name" value="Glycos_transf_1"/>
    <property type="match status" value="1"/>
</dbReference>
<proteinExistence type="predicted"/>
<evidence type="ECO:0000313" key="4">
    <source>
        <dbReference type="EMBL" id="SHH87220.1"/>
    </source>
</evidence>
<dbReference type="InterPro" id="IPR001173">
    <property type="entry name" value="Glyco_trans_2-like"/>
</dbReference>
<organism evidence="4 5">
    <name type="scientific">Desulfofustis glycolicus DSM 9705</name>
    <dbReference type="NCBI Taxonomy" id="1121409"/>
    <lineage>
        <taxon>Bacteria</taxon>
        <taxon>Pseudomonadati</taxon>
        <taxon>Thermodesulfobacteriota</taxon>
        <taxon>Desulfobulbia</taxon>
        <taxon>Desulfobulbales</taxon>
        <taxon>Desulfocapsaceae</taxon>
        <taxon>Desulfofustis</taxon>
    </lineage>
</organism>
<dbReference type="GO" id="GO:0016757">
    <property type="term" value="F:glycosyltransferase activity"/>
    <property type="evidence" value="ECO:0007669"/>
    <property type="project" value="InterPro"/>
</dbReference>
<dbReference type="CDD" id="cd03801">
    <property type="entry name" value="GT4_PimA-like"/>
    <property type="match status" value="1"/>
</dbReference>
<dbReference type="Pfam" id="PF13439">
    <property type="entry name" value="Glyco_transf_4"/>
    <property type="match status" value="1"/>
</dbReference>
<protein>
    <submittedName>
        <fullName evidence="4">Glycosyltransferase involved in cell wall bisynthesis</fullName>
    </submittedName>
</protein>
<feature type="domain" description="Glycosyltransferase subfamily 4-like N-terminal" evidence="3">
    <location>
        <begin position="16"/>
        <end position="186"/>
    </location>
</feature>
<evidence type="ECO:0000259" key="2">
    <source>
        <dbReference type="Pfam" id="PF00535"/>
    </source>
</evidence>
<dbReference type="InterPro" id="IPR029044">
    <property type="entry name" value="Nucleotide-diphossugar_trans"/>
</dbReference>
<dbReference type="Gene3D" id="3.90.550.10">
    <property type="entry name" value="Spore Coat Polysaccharide Biosynthesis Protein SpsA, Chain A"/>
    <property type="match status" value="1"/>
</dbReference>
<reference evidence="4 5" key="1">
    <citation type="submission" date="2016-11" db="EMBL/GenBank/DDBJ databases">
        <authorList>
            <person name="Jaros S."/>
            <person name="Januszkiewicz K."/>
            <person name="Wedrychowicz H."/>
        </authorList>
    </citation>
    <scope>NUCLEOTIDE SEQUENCE [LARGE SCALE GENOMIC DNA]</scope>
    <source>
        <strain evidence="4 5">DSM 9705</strain>
    </source>
</reference>
<dbReference type="CDD" id="cd00761">
    <property type="entry name" value="Glyco_tranf_GTA_type"/>
    <property type="match status" value="1"/>
</dbReference>
<feature type="domain" description="Glycosyl transferase family 1" evidence="1">
    <location>
        <begin position="214"/>
        <end position="372"/>
    </location>
</feature>
<dbReference type="InterPro" id="IPR001296">
    <property type="entry name" value="Glyco_trans_1"/>
</dbReference>
<accession>A0A1M5WI64</accession>
<dbReference type="InterPro" id="IPR028098">
    <property type="entry name" value="Glyco_trans_4-like_N"/>
</dbReference>
<gene>
    <name evidence="4" type="ORF">SAMN02745124_02304</name>
</gene>
<dbReference type="STRING" id="1121409.SAMN02745124_02304"/>
<dbReference type="Pfam" id="PF00535">
    <property type="entry name" value="Glycos_transf_2"/>
    <property type="match status" value="1"/>
</dbReference>
<keyword evidence="4" id="KW-0808">Transferase</keyword>
<dbReference type="AlphaFoldDB" id="A0A1M5WI64"/>
<sequence>MNIAYICREFGPITGGGIGTYIYNVCLAMSGRGHRVYLISDCFENKNKDVLPSGIILVPPCKTRNSRTGDFISPHHEYTYRVYDTLQELTAGERVDVAEFAEFGAEGFATIRAKRLLGKFPDTKLFVKLHTPSSLLYRINEDRRLHVDSLCDYYMEDYCVRNADVVTSPSLSLGEYFARRVGRKDIRKCPYPMELPDTGRDRTFTDKQIFTVRLIGSVQVRKGIDTFIRAATTVIRREPRFRFEIWGADRSPALFGSSYTDICQRLIPDDLRDRIVFAGSVPYREIPALFLDSCICVYPSRWENWANVCLEAMSYGCVVLVSREGGMSEMVEHGRSGYIIDPLDPHDIAEKILAVYQQPELLAELSRQARQRSLQICDPEKTATQIESNYTYSPNHRVWKNIDEEAPRVSVVIPYFNQPHYLQEAIHSVRASDYPNIEIVVVNDGSTSDPARHVFHSLDKAVVKVDKPNGGLSSARNAGIRAASGDFIVPLDADDLIEATYIRKGVETLLNNPELGYVSCHAKNFEELQNTYIPLGFVPELMPYINTHGKCCNLYRKELFSGDVWYDEVMTSYEDWDFLLTLDEFGVEGDVLPEELFFYRRHFDSMVYSTANRQRADLIQYMMIKHEKAIGPYAAHMAILLARLWKEAEIQAEHAGQQIVSLVNGPDRFGEVQRVSRARCQVYSRIGGGYWEHNSVYVDYDTRRWLRLRINLPFAGQEGMYRIDPCNKAGIVLCREIRLTDKRTGKTLFCADAKNNYAECLVSGTAELQDHPHFFVIKANGPDPQILLPELPREVPLVLSVTMYHDEASDLDMEKISSSYQAWRSTQKPLRRIWRALCRVTR</sequence>